<feature type="region of interest" description="Disordered" evidence="4">
    <location>
        <begin position="236"/>
        <end position="265"/>
    </location>
</feature>
<evidence type="ECO:0000256" key="3">
    <source>
        <dbReference type="SAM" id="Coils"/>
    </source>
</evidence>
<evidence type="ECO:0000256" key="1">
    <source>
        <dbReference type="ARBA" id="ARBA00010126"/>
    </source>
</evidence>
<dbReference type="EMBL" id="JBBNAG010000005">
    <property type="protein sequence ID" value="KAK9132526.1"/>
    <property type="molecule type" value="Genomic_DNA"/>
</dbReference>
<dbReference type="AlphaFoldDB" id="A0AAP0JFV7"/>
<evidence type="ECO:0000313" key="7">
    <source>
        <dbReference type="Proteomes" id="UP001419268"/>
    </source>
</evidence>
<feature type="region of interest" description="Disordered" evidence="4">
    <location>
        <begin position="1"/>
        <end position="36"/>
    </location>
</feature>
<evidence type="ECO:0000259" key="5">
    <source>
        <dbReference type="Pfam" id="PF09745"/>
    </source>
</evidence>
<gene>
    <name evidence="6" type="ORF">Scep_012054</name>
</gene>
<dbReference type="PANTHER" id="PTHR30060">
    <property type="entry name" value="INNER MEMBRANE PROTEIN"/>
    <property type="match status" value="1"/>
</dbReference>
<proteinExistence type="inferred from homology"/>
<evidence type="ECO:0000256" key="4">
    <source>
        <dbReference type="SAM" id="MobiDB-lite"/>
    </source>
</evidence>
<keyword evidence="7" id="KW-1185">Reference proteome</keyword>
<dbReference type="GO" id="GO:0000381">
    <property type="term" value="P:regulation of alternative mRNA splicing, via spliceosome"/>
    <property type="evidence" value="ECO:0007669"/>
    <property type="project" value="InterPro"/>
</dbReference>
<name>A0AAP0JFV7_9MAGN</name>
<dbReference type="Proteomes" id="UP001419268">
    <property type="component" value="Unassembled WGS sequence"/>
</dbReference>
<evidence type="ECO:0000256" key="2">
    <source>
        <dbReference type="ARBA" id="ARBA00023054"/>
    </source>
</evidence>
<comment type="similarity">
    <text evidence="1">Belongs to the NSRP1 family.</text>
</comment>
<feature type="domain" description="Nuclear speckle splicing regulatory protein 1 N-terminal" evidence="5">
    <location>
        <begin position="55"/>
        <end position="171"/>
    </location>
</feature>
<dbReference type="PANTHER" id="PTHR30060:SF0">
    <property type="entry name" value="COILED-COIL PROTEIN (DUF2040)-RELATED"/>
    <property type="match status" value="1"/>
</dbReference>
<organism evidence="6 7">
    <name type="scientific">Stephania cephalantha</name>
    <dbReference type="NCBI Taxonomy" id="152367"/>
    <lineage>
        <taxon>Eukaryota</taxon>
        <taxon>Viridiplantae</taxon>
        <taxon>Streptophyta</taxon>
        <taxon>Embryophyta</taxon>
        <taxon>Tracheophyta</taxon>
        <taxon>Spermatophyta</taxon>
        <taxon>Magnoliopsida</taxon>
        <taxon>Ranunculales</taxon>
        <taxon>Menispermaceae</taxon>
        <taxon>Menispermoideae</taxon>
        <taxon>Cissampelideae</taxon>
        <taxon>Stephania</taxon>
    </lineage>
</organism>
<sequence length="307" mass="35361">MKKYGLQLRVNPSQQKKQPQRPPIRSNIFGNDEDDDVNAEIARQATKKKVLKDIEEQHKKAMEEDPSVFDYDGVYDQIQEAKVKPLIQDRKERKSKYIETLMEKAKQREMEHEIIYERKLVKDRSKEDHLYAGKDKFVTGAYKRKLAEQAKWMEEERLRELREEKDDVTKKSDLSDFYFNLSKNVAFGGKATESREPKEQDDSPADTSERIILEAEAPPSSFSTKESDEAEVFVAPENNAKLSSEEIKPPSTSIDEGKAAAEQSIAVQTKAEQSVVVQRKANHHKRSEDAVTAAKERYLARKKAKQQ</sequence>
<feature type="region of interest" description="Disordered" evidence="4">
    <location>
        <begin position="188"/>
        <end position="210"/>
    </location>
</feature>
<dbReference type="Pfam" id="PF09745">
    <property type="entry name" value="NSRP1_N"/>
    <property type="match status" value="1"/>
</dbReference>
<protein>
    <recommendedName>
        <fullName evidence="5">Nuclear speckle splicing regulatory protein 1 N-terminal domain-containing protein</fullName>
    </recommendedName>
</protein>
<keyword evidence="2 3" id="KW-0175">Coiled coil</keyword>
<dbReference type="InterPro" id="IPR018612">
    <property type="entry name" value="NSRP1_N"/>
</dbReference>
<evidence type="ECO:0000313" key="6">
    <source>
        <dbReference type="EMBL" id="KAK9132526.1"/>
    </source>
</evidence>
<comment type="caution">
    <text evidence="6">The sequence shown here is derived from an EMBL/GenBank/DDBJ whole genome shotgun (WGS) entry which is preliminary data.</text>
</comment>
<reference evidence="6 7" key="1">
    <citation type="submission" date="2024-01" db="EMBL/GenBank/DDBJ databases">
        <title>Genome assemblies of Stephania.</title>
        <authorList>
            <person name="Yang L."/>
        </authorList>
    </citation>
    <scope>NUCLEOTIDE SEQUENCE [LARGE SCALE GENOMIC DNA]</scope>
    <source>
        <strain evidence="6">JXDWG</strain>
        <tissue evidence="6">Leaf</tissue>
    </source>
</reference>
<feature type="compositionally biased region" description="Basic and acidic residues" evidence="4">
    <location>
        <begin position="192"/>
        <end position="210"/>
    </location>
</feature>
<feature type="coiled-coil region" evidence="3">
    <location>
        <begin position="144"/>
        <end position="171"/>
    </location>
</feature>
<accession>A0AAP0JFV7</accession>